<dbReference type="EMBL" id="ML208910">
    <property type="protein sequence ID" value="TFK59713.1"/>
    <property type="molecule type" value="Genomic_DNA"/>
</dbReference>
<name>A0ACD3A233_9AGAR</name>
<organism evidence="1 2">
    <name type="scientific">Pluteus cervinus</name>
    <dbReference type="NCBI Taxonomy" id="181527"/>
    <lineage>
        <taxon>Eukaryota</taxon>
        <taxon>Fungi</taxon>
        <taxon>Dikarya</taxon>
        <taxon>Basidiomycota</taxon>
        <taxon>Agaricomycotina</taxon>
        <taxon>Agaricomycetes</taxon>
        <taxon>Agaricomycetidae</taxon>
        <taxon>Agaricales</taxon>
        <taxon>Pluteineae</taxon>
        <taxon>Pluteaceae</taxon>
        <taxon>Pluteus</taxon>
    </lineage>
</organism>
<keyword evidence="2" id="KW-1185">Reference proteome</keyword>
<gene>
    <name evidence="1" type="ORF">BDN72DRAFT_864930</name>
</gene>
<evidence type="ECO:0000313" key="2">
    <source>
        <dbReference type="Proteomes" id="UP000308600"/>
    </source>
</evidence>
<proteinExistence type="predicted"/>
<evidence type="ECO:0000313" key="1">
    <source>
        <dbReference type="EMBL" id="TFK59713.1"/>
    </source>
</evidence>
<reference evidence="1 2" key="1">
    <citation type="journal article" date="2019" name="Nat. Ecol. Evol.">
        <title>Megaphylogeny resolves global patterns of mushroom evolution.</title>
        <authorList>
            <person name="Varga T."/>
            <person name="Krizsan K."/>
            <person name="Foldi C."/>
            <person name="Dima B."/>
            <person name="Sanchez-Garcia M."/>
            <person name="Sanchez-Ramirez S."/>
            <person name="Szollosi G.J."/>
            <person name="Szarkandi J.G."/>
            <person name="Papp V."/>
            <person name="Albert L."/>
            <person name="Andreopoulos W."/>
            <person name="Angelini C."/>
            <person name="Antonin V."/>
            <person name="Barry K.W."/>
            <person name="Bougher N.L."/>
            <person name="Buchanan P."/>
            <person name="Buyck B."/>
            <person name="Bense V."/>
            <person name="Catcheside P."/>
            <person name="Chovatia M."/>
            <person name="Cooper J."/>
            <person name="Damon W."/>
            <person name="Desjardin D."/>
            <person name="Finy P."/>
            <person name="Geml J."/>
            <person name="Haridas S."/>
            <person name="Hughes K."/>
            <person name="Justo A."/>
            <person name="Karasinski D."/>
            <person name="Kautmanova I."/>
            <person name="Kiss B."/>
            <person name="Kocsube S."/>
            <person name="Kotiranta H."/>
            <person name="LaButti K.M."/>
            <person name="Lechner B.E."/>
            <person name="Liimatainen K."/>
            <person name="Lipzen A."/>
            <person name="Lukacs Z."/>
            <person name="Mihaltcheva S."/>
            <person name="Morgado L.N."/>
            <person name="Niskanen T."/>
            <person name="Noordeloos M.E."/>
            <person name="Ohm R.A."/>
            <person name="Ortiz-Santana B."/>
            <person name="Ovrebo C."/>
            <person name="Racz N."/>
            <person name="Riley R."/>
            <person name="Savchenko A."/>
            <person name="Shiryaev A."/>
            <person name="Soop K."/>
            <person name="Spirin V."/>
            <person name="Szebenyi C."/>
            <person name="Tomsovsky M."/>
            <person name="Tulloss R.E."/>
            <person name="Uehling J."/>
            <person name="Grigoriev I.V."/>
            <person name="Vagvolgyi C."/>
            <person name="Papp T."/>
            <person name="Martin F.M."/>
            <person name="Miettinen O."/>
            <person name="Hibbett D.S."/>
            <person name="Nagy L.G."/>
        </authorList>
    </citation>
    <scope>NUCLEOTIDE SEQUENCE [LARGE SCALE GENOMIC DNA]</scope>
    <source>
        <strain evidence="1 2">NL-1719</strain>
    </source>
</reference>
<dbReference type="Proteomes" id="UP000308600">
    <property type="component" value="Unassembled WGS sequence"/>
</dbReference>
<sequence length="435" mass="48396">MWSTIDNDVVLQKSIPLEDYLARSAKAPLTVQLNDIDGDAQWDSVLKQVIEGRESWIKQLYLHYRGGSKDFILGRVDKNMSSLTTLGLRYPPGVLSVDDVMGVLKAQPQLQNLLISGDMQVTPNDAGLTEKAALSTLSSLRIEAGLRAVATLFGQLVLPNDDEIERNVGIHLDITVPGVGNDEPGLLHGLLQSLETSTIVSWSHARLINDDGRYTVQIVDKDKTCTVSLQLPSEPLTTLAPFFIVIDKSTVRKLVVREHLPLEDPNWAVISRWFTGVEDLTLTLSLLPSFFRAVIASGERSTEFFPELKLITSVVHGGTQCMDWLSLDEFSSARELLSTRQGLEFFLTPGYHRLDARDIVCYREATNIFFGGLNPTQSDKVKAVQSLFQWRPAQGSILERRILDNTEYADADSPHSEDERLEDTNFVEELASGSL</sequence>
<accession>A0ACD3A233</accession>
<protein>
    <submittedName>
        <fullName evidence="1">Uncharacterized protein</fullName>
    </submittedName>
</protein>